<keyword evidence="2" id="KW-1185">Reference proteome</keyword>
<accession>A0A420XP54</accession>
<protein>
    <submittedName>
        <fullName evidence="1">Uncharacterized protein</fullName>
    </submittedName>
</protein>
<gene>
    <name evidence="1" type="ORF">CLV35_2481</name>
</gene>
<evidence type="ECO:0000313" key="1">
    <source>
        <dbReference type="EMBL" id="RKS73983.1"/>
    </source>
</evidence>
<dbReference type="OrthoDB" id="9930038at2"/>
<dbReference type="Proteomes" id="UP000281955">
    <property type="component" value="Unassembled WGS sequence"/>
</dbReference>
<comment type="caution">
    <text evidence="1">The sequence shown here is derived from an EMBL/GenBank/DDBJ whole genome shotgun (WGS) entry which is preliminary data.</text>
</comment>
<sequence length="71" mass="8018">MPPPASLPRPVEVRHQGRWVHGSLLAVYRRGGRWRAVVRYSVAPGEQYQQARWADDVRAAGAQQEAGRAQR</sequence>
<organism evidence="1 2">
    <name type="scientific">Motilibacter peucedani</name>
    <dbReference type="NCBI Taxonomy" id="598650"/>
    <lineage>
        <taxon>Bacteria</taxon>
        <taxon>Bacillati</taxon>
        <taxon>Actinomycetota</taxon>
        <taxon>Actinomycetes</taxon>
        <taxon>Motilibacterales</taxon>
        <taxon>Motilibacteraceae</taxon>
        <taxon>Motilibacter</taxon>
    </lineage>
</organism>
<proteinExistence type="predicted"/>
<dbReference type="InParanoid" id="A0A420XP54"/>
<dbReference type="RefSeq" id="WP_121193765.1">
    <property type="nucleotide sequence ID" value="NZ_RBWV01000012.1"/>
</dbReference>
<evidence type="ECO:0000313" key="2">
    <source>
        <dbReference type="Proteomes" id="UP000281955"/>
    </source>
</evidence>
<name>A0A420XP54_9ACTN</name>
<dbReference type="EMBL" id="RBWV01000012">
    <property type="protein sequence ID" value="RKS73983.1"/>
    <property type="molecule type" value="Genomic_DNA"/>
</dbReference>
<reference evidence="1 2" key="1">
    <citation type="submission" date="2018-10" db="EMBL/GenBank/DDBJ databases">
        <title>Genomic Encyclopedia of Archaeal and Bacterial Type Strains, Phase II (KMG-II): from individual species to whole genera.</title>
        <authorList>
            <person name="Goeker M."/>
        </authorList>
    </citation>
    <scope>NUCLEOTIDE SEQUENCE [LARGE SCALE GENOMIC DNA]</scope>
    <source>
        <strain evidence="1 2">RP-AC37</strain>
    </source>
</reference>
<dbReference type="AlphaFoldDB" id="A0A420XP54"/>